<dbReference type="SUPFAM" id="SSF88723">
    <property type="entry name" value="PIN domain-like"/>
    <property type="match status" value="1"/>
</dbReference>
<name>A0AAW1DWJ6_ZOAVI</name>
<evidence type="ECO:0000256" key="1">
    <source>
        <dbReference type="ARBA" id="ARBA00007398"/>
    </source>
</evidence>
<comment type="caution">
    <text evidence="3">The sequence shown here is derived from an EMBL/GenBank/DDBJ whole genome shotgun (WGS) entry which is preliminary data.</text>
</comment>
<dbReference type="InterPro" id="IPR029060">
    <property type="entry name" value="PIN-like_dom_sf"/>
</dbReference>
<dbReference type="InterPro" id="IPR026832">
    <property type="entry name" value="Asteroid"/>
</dbReference>
<dbReference type="SMART" id="SM00485">
    <property type="entry name" value="XPGN"/>
    <property type="match status" value="1"/>
</dbReference>
<keyword evidence="4" id="KW-1185">Reference proteome</keyword>
<comment type="similarity">
    <text evidence="1">Belongs to the asteroid family.</text>
</comment>
<feature type="domain" description="XPG N-terminal" evidence="2">
    <location>
        <begin position="1"/>
        <end position="101"/>
    </location>
</feature>
<reference evidence="3 4" key="1">
    <citation type="journal article" date="2024" name="Genome Biol. Evol.">
        <title>Chromosome-level genome assembly of the viviparous eelpout Zoarces viviparus.</title>
        <authorList>
            <person name="Fuhrmann N."/>
            <person name="Brasseur M.V."/>
            <person name="Bakowski C.E."/>
            <person name="Podsiadlowski L."/>
            <person name="Prost S."/>
            <person name="Krehenwinkel H."/>
            <person name="Mayer C."/>
        </authorList>
    </citation>
    <scope>NUCLEOTIDE SEQUENCE [LARGE SCALE GENOMIC DNA]</scope>
    <source>
        <strain evidence="3">NO-MEL_2022_Ind0_liver</strain>
    </source>
</reference>
<organism evidence="3 4">
    <name type="scientific">Zoarces viviparus</name>
    <name type="common">Viviparous eelpout</name>
    <name type="synonym">Blennius viviparus</name>
    <dbReference type="NCBI Taxonomy" id="48416"/>
    <lineage>
        <taxon>Eukaryota</taxon>
        <taxon>Metazoa</taxon>
        <taxon>Chordata</taxon>
        <taxon>Craniata</taxon>
        <taxon>Vertebrata</taxon>
        <taxon>Euteleostomi</taxon>
        <taxon>Actinopterygii</taxon>
        <taxon>Neopterygii</taxon>
        <taxon>Teleostei</taxon>
        <taxon>Neoteleostei</taxon>
        <taxon>Acanthomorphata</taxon>
        <taxon>Eupercaria</taxon>
        <taxon>Perciformes</taxon>
        <taxon>Cottioidei</taxon>
        <taxon>Zoarcales</taxon>
        <taxon>Zoarcidae</taxon>
        <taxon>Zoarcinae</taxon>
        <taxon>Zoarces</taxon>
    </lineage>
</organism>
<protein>
    <recommendedName>
        <fullName evidence="2">XPG N-terminal domain-containing protein</fullName>
    </recommendedName>
</protein>
<proteinExistence type="inferred from homology"/>
<dbReference type="Proteomes" id="UP001488805">
    <property type="component" value="Unassembled WGS sequence"/>
</dbReference>
<dbReference type="AlphaFoldDB" id="A0AAW1DWJ6"/>
<evidence type="ECO:0000259" key="2">
    <source>
        <dbReference type="SMART" id="SM00485"/>
    </source>
</evidence>
<sequence>MGVQGLNTLLKNHQRIYRDVQFRESRLVIDGSNLLYRLYFNSGLDQNHGGEYASFEVLIEKFIKALRDCRISPYVVLDGGSDPTDKKLQTVRLRAKDRIKKAHQAAESNRPRDILPQLVKLVFIQTLGRLEVPLAQCYREADQEIAALAREWRVPVLSDDSDFCIFDLPAGLLPLPHFQWEAVQRRSGGLSFIPCKNYNTSSFCIFFSLQKELLPVFAALAGNDYVKLRRTESPINWTQFAPEGCGGVNSNLEGLLNWLRGFHQPQDAFEAALGLMRDLSSTRKEELLNNLYLGMEEYQLSSCSLTKFFIHGRAPPFPAPEEVAGLVPVWTRLPLFQARLPRDLLDVLLLNRMSLGTFVDHKDSPSAHRTSTMLRQVMYGLLLGDGGEVTEGDRDGLELVFTTVRPTFTETSRDLVLSSLGQVEHSQRLQVLLEALQVSEDSLRDLPPQLRLPVAATCYWRQRAQPPPAEELLTALLLGLSTGDPVRPRAALQIQNHQDGQKLDLVLAHSFNQWQACLTRGIQLNQLLSFPLPEPRISRLYEGTVVHQLVHRMRSEGQLWQFVGNDHSSENLFQTIQAVVHRFHTQETSETQKKASLLDDLTPDLQQLFLLDEDEEAEASSSDRVQEDLRLNDMVSVTTRYRNKERNNRCKNPELARKKECRGLDHL</sequence>
<dbReference type="Gene3D" id="3.40.50.1010">
    <property type="entry name" value="5'-nuclease"/>
    <property type="match status" value="1"/>
</dbReference>
<accession>A0AAW1DWJ6</accession>
<evidence type="ECO:0000313" key="4">
    <source>
        <dbReference type="Proteomes" id="UP001488805"/>
    </source>
</evidence>
<dbReference type="InterPro" id="IPR006085">
    <property type="entry name" value="XPG_DNA_repair_N"/>
</dbReference>
<gene>
    <name evidence="3" type="ORF">VZT92_027951</name>
</gene>
<dbReference type="Pfam" id="PF00752">
    <property type="entry name" value="XPG_N"/>
    <property type="match status" value="1"/>
</dbReference>
<dbReference type="EMBL" id="JBCEZU010000597">
    <property type="protein sequence ID" value="KAK9514487.1"/>
    <property type="molecule type" value="Genomic_DNA"/>
</dbReference>
<dbReference type="PANTHER" id="PTHR15665">
    <property type="entry name" value="ASTEROID PROTEIN"/>
    <property type="match status" value="1"/>
</dbReference>
<dbReference type="PANTHER" id="PTHR15665:SF1">
    <property type="entry name" value="PROTEIN ASTEROID HOMOLOG 1"/>
    <property type="match status" value="1"/>
</dbReference>
<dbReference type="GO" id="GO:0004518">
    <property type="term" value="F:nuclease activity"/>
    <property type="evidence" value="ECO:0007669"/>
    <property type="project" value="InterPro"/>
</dbReference>
<evidence type="ECO:0000313" key="3">
    <source>
        <dbReference type="EMBL" id="KAK9514487.1"/>
    </source>
</evidence>